<dbReference type="EMBL" id="SEKV01000188">
    <property type="protein sequence ID" value="TFY61901.1"/>
    <property type="molecule type" value="Genomic_DNA"/>
</dbReference>
<sequence length="319" mass="34935">MPPSNSVPPFQVLFLDGSSIGSAVARAQWDVVYKLAPLQDRGIYSDTEYTQGPSPSSPTKTSSTSSTSDYEYHSGSASDSADEWESSTGADRHGLSMPVFRASPANDPRDPYTRGQFIGVTHKPTTSRAAQIYVTHLLVVQSVPAHMAAAVGSPAGSRFDTQFRVVIDTGSNISWLHGVGVKDGAQPSVQPFIHNGVEILETGNGPPSRMRLVSHPHDMDDPERLVRWPEGSFVNGQVMYMDGSIARFTLARHVRHNVTIARCFHWNGSNWTANIPFRYKFGMTYEVVSLDHRYDGMLGLGLSVKQSNIEDKDINAPVN</sequence>
<evidence type="ECO:0000256" key="1">
    <source>
        <dbReference type="SAM" id="MobiDB-lite"/>
    </source>
</evidence>
<evidence type="ECO:0000313" key="3">
    <source>
        <dbReference type="Proteomes" id="UP000298390"/>
    </source>
</evidence>
<proteinExistence type="predicted"/>
<evidence type="ECO:0000313" key="2">
    <source>
        <dbReference type="EMBL" id="TFY61901.1"/>
    </source>
</evidence>
<dbReference type="AlphaFoldDB" id="A0A4Y9YKB1"/>
<dbReference type="InterPro" id="IPR021109">
    <property type="entry name" value="Peptidase_aspartic_dom_sf"/>
</dbReference>
<comment type="caution">
    <text evidence="2">The sequence shown here is derived from an EMBL/GenBank/DDBJ whole genome shotgun (WGS) entry which is preliminary data.</text>
</comment>
<gene>
    <name evidence="2" type="ORF">EVJ58_g4208</name>
</gene>
<accession>A0A4Y9YKB1</accession>
<reference evidence="2 3" key="1">
    <citation type="submission" date="2019-01" db="EMBL/GenBank/DDBJ databases">
        <title>Genome sequencing of the rare red list fungi Fomitopsis rosea.</title>
        <authorList>
            <person name="Buettner E."/>
            <person name="Kellner H."/>
        </authorList>
    </citation>
    <scope>NUCLEOTIDE SEQUENCE [LARGE SCALE GENOMIC DNA]</scope>
    <source>
        <strain evidence="2 3">DSM 105464</strain>
    </source>
</reference>
<dbReference type="Gene3D" id="2.40.70.10">
    <property type="entry name" value="Acid Proteases"/>
    <property type="match status" value="1"/>
</dbReference>
<protein>
    <submittedName>
        <fullName evidence="2">Uncharacterized protein</fullName>
    </submittedName>
</protein>
<name>A0A4Y9YKB1_9APHY</name>
<feature type="compositionally biased region" description="Low complexity" evidence="1">
    <location>
        <begin position="53"/>
        <end position="79"/>
    </location>
</feature>
<dbReference type="Proteomes" id="UP000298390">
    <property type="component" value="Unassembled WGS sequence"/>
</dbReference>
<dbReference type="SUPFAM" id="SSF50630">
    <property type="entry name" value="Acid proteases"/>
    <property type="match status" value="1"/>
</dbReference>
<organism evidence="2 3">
    <name type="scientific">Rhodofomes roseus</name>
    <dbReference type="NCBI Taxonomy" id="34475"/>
    <lineage>
        <taxon>Eukaryota</taxon>
        <taxon>Fungi</taxon>
        <taxon>Dikarya</taxon>
        <taxon>Basidiomycota</taxon>
        <taxon>Agaricomycotina</taxon>
        <taxon>Agaricomycetes</taxon>
        <taxon>Polyporales</taxon>
        <taxon>Rhodofomes</taxon>
    </lineage>
</organism>
<feature type="region of interest" description="Disordered" evidence="1">
    <location>
        <begin position="46"/>
        <end position="113"/>
    </location>
</feature>